<dbReference type="EMBL" id="JAASRO010000001">
    <property type="protein sequence ID" value="NIK58223.1"/>
    <property type="molecule type" value="Genomic_DNA"/>
</dbReference>
<dbReference type="RefSeq" id="WP_167208852.1">
    <property type="nucleotide sequence ID" value="NZ_JAASRO010000001.1"/>
</dbReference>
<evidence type="ECO:0000313" key="1">
    <source>
        <dbReference type="EMBL" id="NIK58223.1"/>
    </source>
</evidence>
<protein>
    <submittedName>
        <fullName evidence="1">Uncharacterized protein</fullName>
    </submittedName>
</protein>
<dbReference type="AlphaFoldDB" id="A0A7X5VDA2"/>
<dbReference type="Proteomes" id="UP000555407">
    <property type="component" value="Unassembled WGS sequence"/>
</dbReference>
<proteinExistence type="predicted"/>
<sequence>MFTTGPGHVTVIDVHTGELLSITSATPLSAAVVEKFDALPGVKTYTVDFYGRVMSIARS</sequence>
<name>A0A7X5VDA2_9ACTN</name>
<keyword evidence="2" id="KW-1185">Reference proteome</keyword>
<comment type="caution">
    <text evidence="1">The sequence shown here is derived from an EMBL/GenBank/DDBJ whole genome shotgun (WGS) entry which is preliminary data.</text>
</comment>
<reference evidence="1 2" key="1">
    <citation type="submission" date="2020-03" db="EMBL/GenBank/DDBJ databases">
        <title>Sequencing the genomes of 1000 actinobacteria strains.</title>
        <authorList>
            <person name="Klenk H.-P."/>
        </authorList>
    </citation>
    <scope>NUCLEOTIDE SEQUENCE [LARGE SCALE GENOMIC DNA]</scope>
    <source>
        <strain evidence="1 2">DSM 45490</strain>
    </source>
</reference>
<organism evidence="1 2">
    <name type="scientific">Kribbella shirazensis</name>
    <dbReference type="NCBI Taxonomy" id="1105143"/>
    <lineage>
        <taxon>Bacteria</taxon>
        <taxon>Bacillati</taxon>
        <taxon>Actinomycetota</taxon>
        <taxon>Actinomycetes</taxon>
        <taxon>Propionibacteriales</taxon>
        <taxon>Kribbellaceae</taxon>
        <taxon>Kribbella</taxon>
    </lineage>
</organism>
<gene>
    <name evidence="1" type="ORF">BJY22_003940</name>
</gene>
<accession>A0A7X5VDA2</accession>
<evidence type="ECO:0000313" key="2">
    <source>
        <dbReference type="Proteomes" id="UP000555407"/>
    </source>
</evidence>